<keyword evidence="2" id="KW-0472">Membrane</keyword>
<feature type="region of interest" description="Disordered" evidence="1">
    <location>
        <begin position="74"/>
        <end position="149"/>
    </location>
</feature>
<organism evidence="3 4">
    <name type="scientific">Meloidogyne floridensis</name>
    <dbReference type="NCBI Taxonomy" id="298350"/>
    <lineage>
        <taxon>Eukaryota</taxon>
        <taxon>Metazoa</taxon>
        <taxon>Ecdysozoa</taxon>
        <taxon>Nematoda</taxon>
        <taxon>Chromadorea</taxon>
        <taxon>Rhabditida</taxon>
        <taxon>Tylenchina</taxon>
        <taxon>Tylenchomorpha</taxon>
        <taxon>Tylenchoidea</taxon>
        <taxon>Meloidogynidae</taxon>
        <taxon>Meloidogyninae</taxon>
        <taxon>Meloidogyne</taxon>
    </lineage>
</organism>
<name>A0A915P4G4_9BILA</name>
<proteinExistence type="predicted"/>
<evidence type="ECO:0000256" key="1">
    <source>
        <dbReference type="SAM" id="MobiDB-lite"/>
    </source>
</evidence>
<dbReference type="Proteomes" id="UP000887560">
    <property type="component" value="Unplaced"/>
</dbReference>
<feature type="region of interest" description="Disordered" evidence="1">
    <location>
        <begin position="220"/>
        <end position="246"/>
    </location>
</feature>
<evidence type="ECO:0000313" key="3">
    <source>
        <dbReference type="Proteomes" id="UP000887560"/>
    </source>
</evidence>
<evidence type="ECO:0000256" key="2">
    <source>
        <dbReference type="SAM" id="Phobius"/>
    </source>
</evidence>
<dbReference type="WBParaSite" id="scf7180000422424.g8933">
    <property type="protein sequence ID" value="scf7180000422424.g8933"/>
    <property type="gene ID" value="scf7180000422424.g8933"/>
</dbReference>
<feature type="compositionally biased region" description="Low complexity" evidence="1">
    <location>
        <begin position="100"/>
        <end position="111"/>
    </location>
</feature>
<feature type="compositionally biased region" description="Basic and acidic residues" evidence="1">
    <location>
        <begin position="220"/>
        <end position="236"/>
    </location>
</feature>
<dbReference type="AlphaFoldDB" id="A0A915P4G4"/>
<protein>
    <submittedName>
        <fullName evidence="4">Uncharacterized protein</fullName>
    </submittedName>
</protein>
<feature type="region of interest" description="Disordered" evidence="1">
    <location>
        <begin position="170"/>
        <end position="197"/>
    </location>
</feature>
<sequence>MLLLTSYFVYFNALLFTIYYASIPVDGMLNRFRNRFRNRNAAQPDLQPIEEHSHVDDHYVDSFLERVNISEEPRGRVDVSAHQYEPQTSDTRRRGRNRTGNRSTRPSNNSRASGNMMAIRDFENPRRSTGSMLDNRATLPPRHSVSHMHTAPSAEDLYELSNLHRQNIENYSPQDHDLYYGQRSGRNTGGAGSVQGNTASDLEAYRHSYSFGNDFRDVYVDPNSEHGHNGDQDRRSFQGFPHFPPY</sequence>
<evidence type="ECO:0000313" key="4">
    <source>
        <dbReference type="WBParaSite" id="scf7180000422424.g8933"/>
    </source>
</evidence>
<keyword evidence="2" id="KW-0812">Transmembrane</keyword>
<keyword evidence="3" id="KW-1185">Reference proteome</keyword>
<accession>A0A915P4G4</accession>
<feature type="transmembrane region" description="Helical" evidence="2">
    <location>
        <begin position="6"/>
        <end position="29"/>
    </location>
</feature>
<keyword evidence="2" id="KW-1133">Transmembrane helix</keyword>
<reference evidence="4" key="1">
    <citation type="submission" date="2022-11" db="UniProtKB">
        <authorList>
            <consortium name="WormBaseParasite"/>
        </authorList>
    </citation>
    <scope>IDENTIFICATION</scope>
</reference>